<feature type="domain" description="ACT" evidence="10">
    <location>
        <begin position="293"/>
        <end position="362"/>
    </location>
</feature>
<dbReference type="InterPro" id="IPR046826">
    <property type="entry name" value="PDH_N"/>
</dbReference>
<organism evidence="11">
    <name type="scientific">freshwater metagenome</name>
    <dbReference type="NCBI Taxonomy" id="449393"/>
    <lineage>
        <taxon>unclassified sequences</taxon>
        <taxon>metagenomes</taxon>
        <taxon>ecological metagenomes</taxon>
    </lineage>
</organism>
<evidence type="ECO:0000256" key="2">
    <source>
        <dbReference type="ARBA" id="ARBA00012068"/>
    </source>
</evidence>
<evidence type="ECO:0000259" key="10">
    <source>
        <dbReference type="PROSITE" id="PS51671"/>
    </source>
</evidence>
<dbReference type="Pfam" id="PF02153">
    <property type="entry name" value="PDH_N"/>
    <property type="match status" value="1"/>
</dbReference>
<comment type="catalytic activity">
    <reaction evidence="8">
        <text>prephenate + NAD(+) = 3-(4-hydroxyphenyl)pyruvate + CO2 + NADH</text>
        <dbReference type="Rhea" id="RHEA:13869"/>
        <dbReference type="ChEBI" id="CHEBI:16526"/>
        <dbReference type="ChEBI" id="CHEBI:29934"/>
        <dbReference type="ChEBI" id="CHEBI:36242"/>
        <dbReference type="ChEBI" id="CHEBI:57540"/>
        <dbReference type="ChEBI" id="CHEBI:57945"/>
        <dbReference type="EC" id="1.3.1.12"/>
    </reaction>
</comment>
<protein>
    <recommendedName>
        <fullName evidence="3">Prephenate dehydrogenase</fullName>
        <ecNumber evidence="2">1.3.1.12</ecNumber>
    </recommendedName>
</protein>
<keyword evidence="4" id="KW-0827">Tyrosine biosynthesis</keyword>
<evidence type="ECO:0000256" key="8">
    <source>
        <dbReference type="ARBA" id="ARBA00049260"/>
    </source>
</evidence>
<dbReference type="Gene3D" id="3.30.70.260">
    <property type="match status" value="1"/>
</dbReference>
<sequence>MADFSEQTPPFKSVRIVGSGLIGTSIGLALVSRGVEVEMVDVDPRAQALARDLVKSRVLTDPELTVLALPTSALSGALEEQFSINPGSKFIDIGSVKTKPLLDVSKSKVLRSNFLATHPMAGREVGGAESARADLFQSRTWVYIPSDLAGTPVDPDLLKSGIWMIKALGGVPVAMQADEHDRAVALVSHLPQALASLLAGQLISGDPTSLALAGAGLRDTTRIAASNPALWDEILTSNSQELLPLLINLQNDLSALISAFKSGESVAKFIEDGNQGRALIPGKHGGVAREYTYLPVVIEDKPGQLAALVSECAAVNVNIEDLSIEHSPGQFTGLITLALSENDAQILSTHLIGSGWNVHAPR</sequence>
<comment type="pathway">
    <text evidence="1">Amino-acid biosynthesis; L-tyrosine biosynthesis; (4-hydroxyphenyl)pyruvate from prephenate (NAD(+) route): step 1/1.</text>
</comment>
<dbReference type="GO" id="GO:0070403">
    <property type="term" value="F:NAD+ binding"/>
    <property type="evidence" value="ECO:0007669"/>
    <property type="project" value="InterPro"/>
</dbReference>
<dbReference type="InterPro" id="IPR046825">
    <property type="entry name" value="PDH_C"/>
</dbReference>
<dbReference type="Pfam" id="PF20463">
    <property type="entry name" value="PDH_C"/>
    <property type="match status" value="1"/>
</dbReference>
<evidence type="ECO:0000256" key="1">
    <source>
        <dbReference type="ARBA" id="ARBA00005067"/>
    </source>
</evidence>
<keyword evidence="5" id="KW-0560">Oxidoreductase</keyword>
<dbReference type="InterPro" id="IPR008927">
    <property type="entry name" value="6-PGluconate_DH-like_C_sf"/>
</dbReference>
<dbReference type="InterPro" id="IPR036291">
    <property type="entry name" value="NAD(P)-bd_dom_sf"/>
</dbReference>
<keyword evidence="7" id="KW-0057">Aromatic amino acid biosynthesis</keyword>
<evidence type="ECO:0000256" key="5">
    <source>
        <dbReference type="ARBA" id="ARBA00023002"/>
    </source>
</evidence>
<evidence type="ECO:0000256" key="7">
    <source>
        <dbReference type="ARBA" id="ARBA00023141"/>
    </source>
</evidence>
<dbReference type="InterPro" id="IPR003099">
    <property type="entry name" value="Prephen_DH"/>
</dbReference>
<dbReference type="InterPro" id="IPR045865">
    <property type="entry name" value="ACT-like_dom_sf"/>
</dbReference>
<dbReference type="PROSITE" id="PS51671">
    <property type="entry name" value="ACT"/>
    <property type="match status" value="1"/>
</dbReference>
<dbReference type="Gene3D" id="1.10.3660.10">
    <property type="entry name" value="6-phosphogluconate dehydrogenase C-terminal like domain"/>
    <property type="match status" value="1"/>
</dbReference>
<dbReference type="GO" id="GO:0006571">
    <property type="term" value="P:tyrosine biosynthetic process"/>
    <property type="evidence" value="ECO:0007669"/>
    <property type="project" value="UniProtKB-UniPathway"/>
</dbReference>
<dbReference type="InterPro" id="IPR002912">
    <property type="entry name" value="ACT_dom"/>
</dbReference>
<dbReference type="UniPathway" id="UPA00122">
    <property type="reaction ID" value="UER00961"/>
</dbReference>
<evidence type="ECO:0000259" key="9">
    <source>
        <dbReference type="PROSITE" id="PS51176"/>
    </source>
</evidence>
<feature type="domain" description="Prephenate/arogenate dehydrogenase" evidence="9">
    <location>
        <begin position="12"/>
        <end position="291"/>
    </location>
</feature>
<dbReference type="AlphaFoldDB" id="A0A6J6W5G0"/>
<evidence type="ECO:0000256" key="3">
    <source>
        <dbReference type="ARBA" id="ARBA00016891"/>
    </source>
</evidence>
<evidence type="ECO:0000256" key="4">
    <source>
        <dbReference type="ARBA" id="ARBA00022498"/>
    </source>
</evidence>
<evidence type="ECO:0000256" key="6">
    <source>
        <dbReference type="ARBA" id="ARBA00023027"/>
    </source>
</evidence>
<reference evidence="11" key="1">
    <citation type="submission" date="2020-05" db="EMBL/GenBank/DDBJ databases">
        <authorList>
            <person name="Chiriac C."/>
            <person name="Salcher M."/>
            <person name="Ghai R."/>
            <person name="Kavagutti S V."/>
        </authorList>
    </citation>
    <scope>NUCLEOTIDE SEQUENCE</scope>
</reference>
<proteinExistence type="predicted"/>
<dbReference type="EMBL" id="CAEZZY010000052">
    <property type="protein sequence ID" value="CAB4778343.1"/>
    <property type="molecule type" value="Genomic_DNA"/>
</dbReference>
<dbReference type="PANTHER" id="PTHR21363:SF0">
    <property type="entry name" value="PREPHENATE DEHYDROGENASE [NADP(+)]"/>
    <property type="match status" value="1"/>
</dbReference>
<dbReference type="InterPro" id="IPR050812">
    <property type="entry name" value="Preph/Arog_dehydrog"/>
</dbReference>
<dbReference type="SUPFAM" id="SSF51735">
    <property type="entry name" value="NAD(P)-binding Rossmann-fold domains"/>
    <property type="match status" value="1"/>
</dbReference>
<accession>A0A6J6W5G0</accession>
<keyword evidence="6" id="KW-0520">NAD</keyword>
<dbReference type="SUPFAM" id="SSF55021">
    <property type="entry name" value="ACT-like"/>
    <property type="match status" value="1"/>
</dbReference>
<evidence type="ECO:0000313" key="11">
    <source>
        <dbReference type="EMBL" id="CAB4778343.1"/>
    </source>
</evidence>
<name>A0A6J6W5G0_9ZZZZ</name>
<gene>
    <name evidence="11" type="ORF">UFOPK2928_00602</name>
</gene>
<dbReference type="GO" id="GO:0004665">
    <property type="term" value="F:prephenate dehydrogenase (NADP+) activity"/>
    <property type="evidence" value="ECO:0007669"/>
    <property type="project" value="InterPro"/>
</dbReference>
<dbReference type="PANTHER" id="PTHR21363">
    <property type="entry name" value="PREPHENATE DEHYDROGENASE"/>
    <property type="match status" value="1"/>
</dbReference>
<dbReference type="Gene3D" id="3.40.50.720">
    <property type="entry name" value="NAD(P)-binding Rossmann-like Domain"/>
    <property type="match status" value="1"/>
</dbReference>
<dbReference type="GO" id="GO:0008977">
    <property type="term" value="F:prephenate dehydrogenase (NAD+) activity"/>
    <property type="evidence" value="ECO:0007669"/>
    <property type="project" value="UniProtKB-EC"/>
</dbReference>
<dbReference type="PROSITE" id="PS51176">
    <property type="entry name" value="PDH_ADH"/>
    <property type="match status" value="1"/>
</dbReference>
<keyword evidence="7" id="KW-0028">Amino-acid biosynthesis</keyword>
<dbReference type="EC" id="1.3.1.12" evidence="2"/>
<dbReference type="SUPFAM" id="SSF48179">
    <property type="entry name" value="6-phosphogluconate dehydrogenase C-terminal domain-like"/>
    <property type="match status" value="1"/>
</dbReference>